<sequence length="146" mass="16181">MRRHGVTKAPFPASSIRLRQFPETAPRDPGRDPGGDLCHRRAFSHGSISRQTAQITAGNRVPGSGAGRAEFLDAAPRAWQDLDPDDHPFIRAIAEQMREHDEREQFLAGIDLVLTCITTIHPPATSKPSRTRTPRYAGRRPGEQPD</sequence>
<dbReference type="InterPro" id="IPR036271">
    <property type="entry name" value="Tet_transcr_reg_TetR-rel_C_sf"/>
</dbReference>
<feature type="compositionally biased region" description="Basic and acidic residues" evidence="1">
    <location>
        <begin position="25"/>
        <end position="36"/>
    </location>
</feature>
<dbReference type="EMBL" id="BAABJO010000010">
    <property type="protein sequence ID" value="GAA5122258.1"/>
    <property type="molecule type" value="Genomic_DNA"/>
</dbReference>
<dbReference type="SUPFAM" id="SSF48498">
    <property type="entry name" value="Tetracyclin repressor-like, C-terminal domain"/>
    <property type="match status" value="1"/>
</dbReference>
<evidence type="ECO:0000256" key="1">
    <source>
        <dbReference type="SAM" id="MobiDB-lite"/>
    </source>
</evidence>
<dbReference type="Gene3D" id="1.10.357.10">
    <property type="entry name" value="Tetracycline Repressor, domain 2"/>
    <property type="match status" value="1"/>
</dbReference>
<proteinExistence type="predicted"/>
<dbReference type="Proteomes" id="UP001500804">
    <property type="component" value="Unassembled WGS sequence"/>
</dbReference>
<evidence type="ECO:0000313" key="3">
    <source>
        <dbReference type="Proteomes" id="UP001500804"/>
    </source>
</evidence>
<feature type="region of interest" description="Disordered" evidence="1">
    <location>
        <begin position="121"/>
        <end position="146"/>
    </location>
</feature>
<dbReference type="RefSeq" id="WP_345605888.1">
    <property type="nucleotide sequence ID" value="NZ_BAABJO010000010.1"/>
</dbReference>
<evidence type="ECO:0008006" key="4">
    <source>
        <dbReference type="Google" id="ProtNLM"/>
    </source>
</evidence>
<name>A0ABP9NJE7_9PSEU</name>
<evidence type="ECO:0000313" key="2">
    <source>
        <dbReference type="EMBL" id="GAA5122258.1"/>
    </source>
</evidence>
<organism evidence="2 3">
    <name type="scientific">Pseudonocardia adelaidensis</name>
    <dbReference type="NCBI Taxonomy" id="648754"/>
    <lineage>
        <taxon>Bacteria</taxon>
        <taxon>Bacillati</taxon>
        <taxon>Actinomycetota</taxon>
        <taxon>Actinomycetes</taxon>
        <taxon>Pseudonocardiales</taxon>
        <taxon>Pseudonocardiaceae</taxon>
        <taxon>Pseudonocardia</taxon>
    </lineage>
</organism>
<gene>
    <name evidence="2" type="ORF">GCM10023320_32320</name>
</gene>
<feature type="region of interest" description="Disordered" evidence="1">
    <location>
        <begin position="1"/>
        <end position="36"/>
    </location>
</feature>
<protein>
    <recommendedName>
        <fullName evidence="4">Tetracycline repressor TetR C-terminal domain-containing protein</fullName>
    </recommendedName>
</protein>
<keyword evidence="3" id="KW-1185">Reference proteome</keyword>
<comment type="caution">
    <text evidence="2">The sequence shown here is derived from an EMBL/GenBank/DDBJ whole genome shotgun (WGS) entry which is preliminary data.</text>
</comment>
<accession>A0ABP9NJE7</accession>
<reference evidence="3" key="1">
    <citation type="journal article" date="2019" name="Int. J. Syst. Evol. Microbiol.">
        <title>The Global Catalogue of Microorganisms (GCM) 10K type strain sequencing project: providing services to taxonomists for standard genome sequencing and annotation.</title>
        <authorList>
            <consortium name="The Broad Institute Genomics Platform"/>
            <consortium name="The Broad Institute Genome Sequencing Center for Infectious Disease"/>
            <person name="Wu L."/>
            <person name="Ma J."/>
        </authorList>
    </citation>
    <scope>NUCLEOTIDE SEQUENCE [LARGE SCALE GENOMIC DNA]</scope>
    <source>
        <strain evidence="3">JCM 18302</strain>
    </source>
</reference>